<dbReference type="InterPro" id="IPR018060">
    <property type="entry name" value="HTH_AraC"/>
</dbReference>
<dbReference type="Pfam" id="PF12833">
    <property type="entry name" value="HTH_18"/>
    <property type="match status" value="1"/>
</dbReference>
<accession>A0ABW7NCP7</accession>
<dbReference type="SMART" id="SM00342">
    <property type="entry name" value="HTH_ARAC"/>
    <property type="match status" value="1"/>
</dbReference>
<evidence type="ECO:0000256" key="1">
    <source>
        <dbReference type="ARBA" id="ARBA00023015"/>
    </source>
</evidence>
<evidence type="ECO:0000256" key="2">
    <source>
        <dbReference type="ARBA" id="ARBA00023125"/>
    </source>
</evidence>
<dbReference type="PANTHER" id="PTHR43280:SF2">
    <property type="entry name" value="HTH-TYPE TRANSCRIPTIONAL REGULATOR EXSA"/>
    <property type="match status" value="1"/>
</dbReference>
<proteinExistence type="predicted"/>
<keyword evidence="3" id="KW-0804">Transcription</keyword>
<organism evidence="5 6">
    <name type="scientific">Marinoscillum luteum</name>
    <dbReference type="NCBI Taxonomy" id="861051"/>
    <lineage>
        <taxon>Bacteria</taxon>
        <taxon>Pseudomonadati</taxon>
        <taxon>Bacteroidota</taxon>
        <taxon>Cytophagia</taxon>
        <taxon>Cytophagales</taxon>
        <taxon>Reichenbachiellaceae</taxon>
        <taxon>Marinoscillum</taxon>
    </lineage>
</organism>
<dbReference type="InterPro" id="IPR009057">
    <property type="entry name" value="Homeodomain-like_sf"/>
</dbReference>
<evidence type="ECO:0000256" key="3">
    <source>
        <dbReference type="ARBA" id="ARBA00023163"/>
    </source>
</evidence>
<dbReference type="RefSeq" id="WP_286969832.1">
    <property type="nucleotide sequence ID" value="NZ_JBIPKE010000020.1"/>
</dbReference>
<keyword evidence="2" id="KW-0238">DNA-binding</keyword>
<sequence length="247" mass="28423">MEAFRLFFKDGIGVYSGHVATTKLHAHHATEIIYCTQGQHKIIDNSGKENFSVLSIIPHDIKHQFSCHGNSIPVFIFMDPFHQFSERLKQTYQLDKEIIGLQKLPNEQIMNEFKHWIMGKEIDVMHYTRLLVDQLTGHHTYSTQSDQRIVNSIQHIKESLSQEMRIEDMASKVHLSASRYAHLFKEHVGIPFRRYILWARMQSTVESIILGNSLTIACYDGGFSDLPHFSKTFTEMFGVAPSSVLKG</sequence>
<dbReference type="Gene3D" id="1.10.10.60">
    <property type="entry name" value="Homeodomain-like"/>
    <property type="match status" value="1"/>
</dbReference>
<reference evidence="5 6" key="1">
    <citation type="journal article" date="2013" name="Int. J. Syst. Evol. Microbiol.">
        <title>Marinoscillum luteum sp. nov., isolated from marine sediment.</title>
        <authorList>
            <person name="Cha I.T."/>
            <person name="Park S.J."/>
            <person name="Kim S.J."/>
            <person name="Kim J.G."/>
            <person name="Jung M.Y."/>
            <person name="Shin K.S."/>
            <person name="Kwon K.K."/>
            <person name="Yang S.H."/>
            <person name="Seo Y.S."/>
            <person name="Rhee S.K."/>
        </authorList>
    </citation>
    <scope>NUCLEOTIDE SEQUENCE [LARGE SCALE GENOMIC DNA]</scope>
    <source>
        <strain evidence="5 6">KCTC 23939</strain>
    </source>
</reference>
<dbReference type="Proteomes" id="UP001610063">
    <property type="component" value="Unassembled WGS sequence"/>
</dbReference>
<comment type="caution">
    <text evidence="5">The sequence shown here is derived from an EMBL/GenBank/DDBJ whole genome shotgun (WGS) entry which is preliminary data.</text>
</comment>
<dbReference type="InterPro" id="IPR018062">
    <property type="entry name" value="HTH_AraC-typ_CS"/>
</dbReference>
<dbReference type="InterPro" id="IPR011051">
    <property type="entry name" value="RmlC_Cupin_sf"/>
</dbReference>
<dbReference type="SUPFAM" id="SSF51182">
    <property type="entry name" value="RmlC-like cupins"/>
    <property type="match status" value="1"/>
</dbReference>
<protein>
    <submittedName>
        <fullName evidence="5">Helix-turn-helix transcriptional regulator</fullName>
    </submittedName>
</protein>
<evidence type="ECO:0000259" key="4">
    <source>
        <dbReference type="PROSITE" id="PS01124"/>
    </source>
</evidence>
<keyword evidence="6" id="KW-1185">Reference proteome</keyword>
<feature type="domain" description="HTH araC/xylS-type" evidence="4">
    <location>
        <begin position="150"/>
        <end position="247"/>
    </location>
</feature>
<dbReference type="SUPFAM" id="SSF46689">
    <property type="entry name" value="Homeodomain-like"/>
    <property type="match status" value="1"/>
</dbReference>
<dbReference type="PROSITE" id="PS00041">
    <property type="entry name" value="HTH_ARAC_FAMILY_1"/>
    <property type="match status" value="1"/>
</dbReference>
<evidence type="ECO:0000313" key="5">
    <source>
        <dbReference type="EMBL" id="MFH6985346.1"/>
    </source>
</evidence>
<gene>
    <name evidence="5" type="ORF">ACHKAR_17975</name>
</gene>
<name>A0ABW7NCP7_9BACT</name>
<evidence type="ECO:0000313" key="6">
    <source>
        <dbReference type="Proteomes" id="UP001610063"/>
    </source>
</evidence>
<keyword evidence="1" id="KW-0805">Transcription regulation</keyword>
<dbReference type="EMBL" id="JBIPKE010000020">
    <property type="protein sequence ID" value="MFH6985346.1"/>
    <property type="molecule type" value="Genomic_DNA"/>
</dbReference>
<dbReference type="PANTHER" id="PTHR43280">
    <property type="entry name" value="ARAC-FAMILY TRANSCRIPTIONAL REGULATOR"/>
    <property type="match status" value="1"/>
</dbReference>
<dbReference type="PROSITE" id="PS01124">
    <property type="entry name" value="HTH_ARAC_FAMILY_2"/>
    <property type="match status" value="1"/>
</dbReference>